<feature type="region of interest" description="Disordered" evidence="1">
    <location>
        <begin position="1"/>
        <end position="40"/>
    </location>
</feature>
<dbReference type="EMBL" id="UYRV01126679">
    <property type="protein sequence ID" value="VDN35361.1"/>
    <property type="molecule type" value="Genomic_DNA"/>
</dbReference>
<dbReference type="AlphaFoldDB" id="A0A3P7NZA9"/>
<organism evidence="2 3">
    <name type="scientific">Cylicostephanus goldi</name>
    <name type="common">Nematode worm</name>
    <dbReference type="NCBI Taxonomy" id="71465"/>
    <lineage>
        <taxon>Eukaryota</taxon>
        <taxon>Metazoa</taxon>
        <taxon>Ecdysozoa</taxon>
        <taxon>Nematoda</taxon>
        <taxon>Chromadorea</taxon>
        <taxon>Rhabditida</taxon>
        <taxon>Rhabditina</taxon>
        <taxon>Rhabditomorpha</taxon>
        <taxon>Strongyloidea</taxon>
        <taxon>Strongylidae</taxon>
        <taxon>Cylicostephanus</taxon>
    </lineage>
</organism>
<protein>
    <submittedName>
        <fullName evidence="2">Uncharacterized protein</fullName>
    </submittedName>
</protein>
<evidence type="ECO:0000313" key="2">
    <source>
        <dbReference type="EMBL" id="VDN35361.1"/>
    </source>
</evidence>
<evidence type="ECO:0000256" key="1">
    <source>
        <dbReference type="SAM" id="MobiDB-lite"/>
    </source>
</evidence>
<gene>
    <name evidence="2" type="ORF">CGOC_LOCUS12907</name>
</gene>
<name>A0A3P7NZA9_CYLGO</name>
<sequence>MGGPSHHEKNRRPMDTKNITVDSRTKGSRGRPPTRWADVFMDPAEKSAGYDSCPWKLWTQPPMAAKKIVDVRSGGQGY</sequence>
<proteinExistence type="predicted"/>
<accession>A0A3P7NZA9</accession>
<reference evidence="2 3" key="1">
    <citation type="submission" date="2018-11" db="EMBL/GenBank/DDBJ databases">
        <authorList>
            <consortium name="Pathogen Informatics"/>
        </authorList>
    </citation>
    <scope>NUCLEOTIDE SEQUENCE [LARGE SCALE GENOMIC DNA]</scope>
</reference>
<evidence type="ECO:0000313" key="3">
    <source>
        <dbReference type="Proteomes" id="UP000271889"/>
    </source>
</evidence>
<keyword evidence="3" id="KW-1185">Reference proteome</keyword>
<dbReference type="Proteomes" id="UP000271889">
    <property type="component" value="Unassembled WGS sequence"/>
</dbReference>
<feature type="compositionally biased region" description="Basic and acidic residues" evidence="1">
    <location>
        <begin position="1"/>
        <end position="15"/>
    </location>
</feature>